<feature type="compositionally biased region" description="Basic and acidic residues" evidence="1">
    <location>
        <begin position="24"/>
        <end position="42"/>
    </location>
</feature>
<organism evidence="2 3">
    <name type="scientific">Dentipellis fragilis</name>
    <dbReference type="NCBI Taxonomy" id="205917"/>
    <lineage>
        <taxon>Eukaryota</taxon>
        <taxon>Fungi</taxon>
        <taxon>Dikarya</taxon>
        <taxon>Basidiomycota</taxon>
        <taxon>Agaricomycotina</taxon>
        <taxon>Agaricomycetes</taxon>
        <taxon>Russulales</taxon>
        <taxon>Hericiaceae</taxon>
        <taxon>Dentipellis</taxon>
    </lineage>
</organism>
<gene>
    <name evidence="2" type="ORF">EVG20_g9030</name>
</gene>
<dbReference type="AlphaFoldDB" id="A0A4Y9Y324"/>
<evidence type="ECO:0000313" key="3">
    <source>
        <dbReference type="Proteomes" id="UP000298327"/>
    </source>
</evidence>
<feature type="region of interest" description="Disordered" evidence="1">
    <location>
        <begin position="60"/>
        <end position="181"/>
    </location>
</feature>
<dbReference type="EMBL" id="SEOQ01000849">
    <property type="protein sequence ID" value="TFY56183.1"/>
    <property type="molecule type" value="Genomic_DNA"/>
</dbReference>
<feature type="compositionally biased region" description="Low complexity" evidence="1">
    <location>
        <begin position="161"/>
        <end position="181"/>
    </location>
</feature>
<evidence type="ECO:0000313" key="2">
    <source>
        <dbReference type="EMBL" id="TFY56183.1"/>
    </source>
</evidence>
<accession>A0A4Y9Y324</accession>
<proteinExistence type="predicted"/>
<keyword evidence="3" id="KW-1185">Reference proteome</keyword>
<dbReference type="Proteomes" id="UP000298327">
    <property type="component" value="Unassembled WGS sequence"/>
</dbReference>
<reference evidence="2 3" key="1">
    <citation type="submission" date="2019-02" db="EMBL/GenBank/DDBJ databases">
        <title>Genome sequencing of the rare red list fungi Dentipellis fragilis.</title>
        <authorList>
            <person name="Buettner E."/>
            <person name="Kellner H."/>
        </authorList>
    </citation>
    <scope>NUCLEOTIDE SEQUENCE [LARGE SCALE GENOMIC DNA]</scope>
    <source>
        <strain evidence="2 3">DSM 105465</strain>
    </source>
</reference>
<feature type="compositionally biased region" description="Low complexity" evidence="1">
    <location>
        <begin position="123"/>
        <end position="133"/>
    </location>
</feature>
<sequence>MRWARGKGKANSVVGALEGARSGRRQDGRAPGRNDLVQRKILEDGPERTISIWREGVAKSASELGDGETEVAKSEVDSHAGRRRVSTESRRGVGPPLATANLEGEGTGRATVRGSDRGKGPRSPLQHSFSSASSPPPSNVTYTSPPQGKNRYGAPPKTDSGIESSGQSTTTTTKSKATSTSSIETVLSSCQPSLLHIAPMLHELGVRRDEHLRAIARMGEETRDREVKEEALKKGITVVEWAIFLDKLQSL</sequence>
<comment type="caution">
    <text evidence="2">The sequence shown here is derived from an EMBL/GenBank/DDBJ whole genome shotgun (WGS) entry which is preliminary data.</text>
</comment>
<protein>
    <submittedName>
        <fullName evidence="2">Uncharacterized protein</fullName>
    </submittedName>
</protein>
<dbReference type="OrthoDB" id="2989516at2759"/>
<dbReference type="STRING" id="205917.A0A4Y9Y324"/>
<evidence type="ECO:0000256" key="1">
    <source>
        <dbReference type="SAM" id="MobiDB-lite"/>
    </source>
</evidence>
<feature type="compositionally biased region" description="Basic and acidic residues" evidence="1">
    <location>
        <begin position="70"/>
        <end position="91"/>
    </location>
</feature>
<feature type="region of interest" description="Disordered" evidence="1">
    <location>
        <begin position="1"/>
        <end position="42"/>
    </location>
</feature>
<name>A0A4Y9Y324_9AGAM</name>